<dbReference type="PANTHER" id="PTHR30451">
    <property type="entry name" value="OUTER MEMBRANE USHER PROTEIN"/>
    <property type="match status" value="1"/>
</dbReference>
<dbReference type="InterPro" id="IPR025949">
    <property type="entry name" value="PapC-like_C"/>
</dbReference>
<feature type="domain" description="PapC-like C-terminal" evidence="9">
    <location>
        <begin position="739"/>
        <end position="807"/>
    </location>
</feature>
<keyword evidence="4 8" id="KW-1029">Fimbrium biogenesis</keyword>
<dbReference type="Proteomes" id="UP000734343">
    <property type="component" value="Unassembled WGS sequence"/>
</dbReference>
<evidence type="ECO:0000256" key="2">
    <source>
        <dbReference type="ARBA" id="ARBA00008064"/>
    </source>
</evidence>
<dbReference type="InterPro" id="IPR025885">
    <property type="entry name" value="PapC_N"/>
</dbReference>
<dbReference type="EMBL" id="JAFMOW010000066">
    <property type="protein sequence ID" value="MBU9857270.1"/>
    <property type="molecule type" value="Genomic_DNA"/>
</dbReference>
<sequence>MSKPVFAERYFNPALLELDGPSQGKTDISLFEKGGQSPGTYRVDVWLNQQMVDSRDVEFKLVESADGKKVLQPCLSASMLESYGVKQALLTGISATETCVNLSVIEQASSDFDFARQRLSLSFPQASLDVHARGYVSPDRWDQGINALLLNYSFSGAQNHAFNATGEDNDNQYLNLRPGFNIGAWRLRNYSTWSRDSNGQSNWDSVYTLLQRDILALHGQMTLGDSNSSSDVFDSVPFRGAQIASDDEMLPDSLRGYAPIVKGIARTNAEVTVRQNGYVIYQTSVAPGAFEITDMYPTGSSGDLDVTIKETDGSEQHLILPYASLPVLQREGQLKYSVTGGGYRAYDGDINKTQFIQSTAIYGLPWNTTVYGGLQSAGDKYSALAMGMGLNLGIVGALSADVTVAKSSPMNEDTRHGQSWRFRYSKNMVETGTNFAIAGYRYSTSGYYGMQELLDTWRNDDSYTAPDRRRNRFEISMNQNLWQDAGALSLSLVKEDYWSTDRDMRSMTAAYNNNWRGTSYSLSYSYNRNTTSEDNDKVYQSDQILSLNISIPLDKFMPDTWASYGMNTRRNGGTTHSAGLNGSALEDKNLNWSVQEGYSTDQTGTIGNVNLDYKGSRGNISAGYGYDNDYQRLNYSAQGGIVLHGDGITFSQPLGDTVALVKAPGAGGVKVENQTGVRTDPRGYTTLPYLSVYRENHIDLEGESLPDNVDLSLTSKTVVPTRGAVVRANFDTHIGARALITLMKTDHQPVPFGAIVSAGSDKERIAAAMVGDDGQVYVTGLTPQGDLQVQWGRLDGQHCRIHYQLPAVDPKSGIVMLSGVCR</sequence>
<evidence type="ECO:0000256" key="7">
    <source>
        <dbReference type="ARBA" id="ARBA00023237"/>
    </source>
</evidence>
<proteinExistence type="inferred from homology"/>
<accession>A0ABS6LYW2</accession>
<name>A0ABS6LYW2_9GAMM</name>
<dbReference type="PANTHER" id="PTHR30451:SF21">
    <property type="entry name" value="FIMBRIAL USHER DOMAIN-CONTAINING PROTEIN YDET-RELATED"/>
    <property type="match status" value="1"/>
</dbReference>
<reference evidence="11 12" key="1">
    <citation type="submission" date="2021-03" db="EMBL/GenBank/DDBJ databases">
        <title>Five novel Rahnella species.</title>
        <authorList>
            <person name="Brady C."/>
            <person name="Asselin J."/>
            <person name="Beer S."/>
            <person name="Bruberg M.B."/>
            <person name="Crampton B."/>
            <person name="Venter S."/>
            <person name="Arnold D."/>
            <person name="Denman S."/>
        </authorList>
    </citation>
    <scope>NUCLEOTIDE SEQUENCE [LARGE SCALE GENOMIC DNA]</scope>
    <source>
        <strain evidence="11 12">H11b</strain>
    </source>
</reference>
<keyword evidence="6 8" id="KW-0472">Membrane</keyword>
<dbReference type="PROSITE" id="PS01151">
    <property type="entry name" value="FIMBRIAL_USHER"/>
    <property type="match status" value="1"/>
</dbReference>
<comment type="similarity">
    <text evidence="2 8">Belongs to the fimbrial export usher family.</text>
</comment>
<comment type="caution">
    <text evidence="11">The sequence shown here is derived from an EMBL/GenBank/DDBJ whole genome shotgun (WGS) entry which is preliminary data.</text>
</comment>
<evidence type="ECO:0000256" key="5">
    <source>
        <dbReference type="ARBA" id="ARBA00022692"/>
    </source>
</evidence>
<dbReference type="InterPro" id="IPR018030">
    <property type="entry name" value="Fimbrial_membr_usher_CS"/>
</dbReference>
<dbReference type="Pfam" id="PF00577">
    <property type="entry name" value="Usher"/>
    <property type="match status" value="1"/>
</dbReference>
<evidence type="ECO:0000313" key="12">
    <source>
        <dbReference type="Proteomes" id="UP000734343"/>
    </source>
</evidence>
<organism evidence="11 12">
    <name type="scientific">Rahnella bonaserana</name>
    <dbReference type="NCBI Taxonomy" id="2816248"/>
    <lineage>
        <taxon>Bacteria</taxon>
        <taxon>Pseudomonadati</taxon>
        <taxon>Pseudomonadota</taxon>
        <taxon>Gammaproteobacteria</taxon>
        <taxon>Enterobacterales</taxon>
        <taxon>Yersiniaceae</taxon>
        <taxon>Rahnella</taxon>
    </lineage>
</organism>
<comment type="subcellular location">
    <subcellularLocation>
        <location evidence="1 8">Cell outer membrane</location>
        <topology evidence="1 8">Multi-pass membrane protein</topology>
    </subcellularLocation>
</comment>
<evidence type="ECO:0000256" key="8">
    <source>
        <dbReference type="RuleBase" id="RU003884"/>
    </source>
</evidence>
<dbReference type="Pfam" id="PF13954">
    <property type="entry name" value="PapC_N"/>
    <property type="match status" value="1"/>
</dbReference>
<evidence type="ECO:0000256" key="1">
    <source>
        <dbReference type="ARBA" id="ARBA00004571"/>
    </source>
</evidence>
<keyword evidence="5 8" id="KW-0812">Transmembrane</keyword>
<keyword evidence="12" id="KW-1185">Reference proteome</keyword>
<evidence type="ECO:0000259" key="9">
    <source>
        <dbReference type="Pfam" id="PF13953"/>
    </source>
</evidence>
<keyword evidence="3 8" id="KW-0813">Transport</keyword>
<evidence type="ECO:0000256" key="4">
    <source>
        <dbReference type="ARBA" id="ARBA00022558"/>
    </source>
</evidence>
<dbReference type="InterPro" id="IPR000015">
    <property type="entry name" value="Fimb_usher"/>
</dbReference>
<dbReference type="Pfam" id="PF13953">
    <property type="entry name" value="PapC_C"/>
    <property type="match status" value="1"/>
</dbReference>
<evidence type="ECO:0000256" key="3">
    <source>
        <dbReference type="ARBA" id="ARBA00022448"/>
    </source>
</evidence>
<feature type="domain" description="PapC N-terminal" evidence="10">
    <location>
        <begin position="10"/>
        <end position="155"/>
    </location>
</feature>
<protein>
    <submittedName>
        <fullName evidence="11">Fimbrial biogenesis outer membrane usher protein</fullName>
    </submittedName>
</protein>
<gene>
    <name evidence="11" type="ORF">J1778_18525</name>
</gene>
<keyword evidence="7 8" id="KW-0998">Cell outer membrane</keyword>
<evidence type="ECO:0000256" key="6">
    <source>
        <dbReference type="ARBA" id="ARBA00023136"/>
    </source>
</evidence>
<evidence type="ECO:0000313" key="11">
    <source>
        <dbReference type="EMBL" id="MBU9857270.1"/>
    </source>
</evidence>
<evidence type="ECO:0000259" key="10">
    <source>
        <dbReference type="Pfam" id="PF13954"/>
    </source>
</evidence>